<evidence type="ECO:0000256" key="9">
    <source>
        <dbReference type="ARBA" id="ARBA00023242"/>
    </source>
</evidence>
<dbReference type="Proteomes" id="UP000694925">
    <property type="component" value="Unplaced"/>
</dbReference>
<evidence type="ECO:0000256" key="3">
    <source>
        <dbReference type="ARBA" id="ARBA00007057"/>
    </source>
</evidence>
<evidence type="ECO:0000259" key="14">
    <source>
        <dbReference type="PROSITE" id="PS50118"/>
    </source>
</evidence>
<organism evidence="15 17">
    <name type="scientific">Ceratina calcarata</name>
    <dbReference type="NCBI Taxonomy" id="156304"/>
    <lineage>
        <taxon>Eukaryota</taxon>
        <taxon>Metazoa</taxon>
        <taxon>Ecdysozoa</taxon>
        <taxon>Arthropoda</taxon>
        <taxon>Hexapoda</taxon>
        <taxon>Insecta</taxon>
        <taxon>Pterygota</taxon>
        <taxon>Neoptera</taxon>
        <taxon>Endopterygota</taxon>
        <taxon>Hymenoptera</taxon>
        <taxon>Apocrita</taxon>
        <taxon>Aculeata</taxon>
        <taxon>Apoidea</taxon>
        <taxon>Anthophila</taxon>
        <taxon>Apidae</taxon>
        <taxon>Ceratina</taxon>
        <taxon>Zadontomerus</taxon>
    </lineage>
</organism>
<evidence type="ECO:0000256" key="2">
    <source>
        <dbReference type="ARBA" id="ARBA00004496"/>
    </source>
</evidence>
<feature type="region of interest" description="Disordered" evidence="13">
    <location>
        <begin position="381"/>
        <end position="475"/>
    </location>
</feature>
<dbReference type="Pfam" id="PF13017">
    <property type="entry name" value="Maelstrom"/>
    <property type="match status" value="1"/>
</dbReference>
<dbReference type="InterPro" id="IPR024970">
    <property type="entry name" value="Maelstrom"/>
</dbReference>
<keyword evidence="6" id="KW-0221">Differentiation</keyword>
<evidence type="ECO:0000313" key="16">
    <source>
        <dbReference type="RefSeq" id="XP_017885395.1"/>
    </source>
</evidence>
<dbReference type="InterPro" id="IPR009071">
    <property type="entry name" value="HMG_box_dom"/>
</dbReference>
<evidence type="ECO:0000256" key="4">
    <source>
        <dbReference type="ARBA" id="ARBA00022473"/>
    </source>
</evidence>
<keyword evidence="9 11" id="KW-0539">Nucleus</keyword>
<dbReference type="RefSeq" id="XP_026672076.1">
    <property type="nucleotide sequence ID" value="XM_026816275.1"/>
</dbReference>
<keyword evidence="5" id="KW-0963">Cytoplasm</keyword>
<dbReference type="GO" id="GO:0030154">
    <property type="term" value="P:cell differentiation"/>
    <property type="evidence" value="ECO:0007669"/>
    <property type="project" value="UniProtKB-KW"/>
</dbReference>
<evidence type="ECO:0000256" key="8">
    <source>
        <dbReference type="ARBA" id="ARBA00023158"/>
    </source>
</evidence>
<gene>
    <name evidence="16 17" type="primary">LOC108628153</name>
</gene>
<feature type="coiled-coil region" evidence="12">
    <location>
        <begin position="74"/>
        <end position="101"/>
    </location>
</feature>
<dbReference type="GO" id="GO:0060964">
    <property type="term" value="P:regulation of miRNA-mediated gene silencing"/>
    <property type="evidence" value="ECO:0007669"/>
    <property type="project" value="InterPro"/>
</dbReference>
<dbReference type="InterPro" id="IPR039259">
    <property type="entry name" value="Protein_maelstrom"/>
</dbReference>
<dbReference type="GeneID" id="108628153"/>
<dbReference type="InterPro" id="IPR036910">
    <property type="entry name" value="HMG_box_dom_sf"/>
</dbReference>
<dbReference type="GO" id="GO:0045892">
    <property type="term" value="P:negative regulation of DNA-templated transcription"/>
    <property type="evidence" value="ECO:0007669"/>
    <property type="project" value="TreeGrafter"/>
</dbReference>
<name>A0AAJ7S691_9HYME</name>
<dbReference type="PANTHER" id="PTHR21358:SF4">
    <property type="entry name" value="PROTEIN MAELSTROM HOMOLOG"/>
    <property type="match status" value="1"/>
</dbReference>
<dbReference type="Gene3D" id="1.10.30.10">
    <property type="entry name" value="High mobility group box domain"/>
    <property type="match status" value="1"/>
</dbReference>
<dbReference type="AlphaFoldDB" id="A0AAJ7S691"/>
<evidence type="ECO:0000256" key="1">
    <source>
        <dbReference type="ARBA" id="ARBA00004123"/>
    </source>
</evidence>
<dbReference type="PANTHER" id="PTHR21358">
    <property type="entry name" value="PROTEIN MAELSTROM HOMOLOG"/>
    <property type="match status" value="1"/>
</dbReference>
<keyword evidence="10" id="KW-0469">Meiosis</keyword>
<reference evidence="16 17" key="1">
    <citation type="submission" date="2025-04" db="UniProtKB">
        <authorList>
            <consortium name="RefSeq"/>
        </authorList>
    </citation>
    <scope>IDENTIFICATION</scope>
    <source>
        <tissue evidence="16 17">Whole body</tissue>
    </source>
</reference>
<keyword evidence="8" id="KW-0943">RNA-mediated gene silencing</keyword>
<dbReference type="PROSITE" id="PS50118">
    <property type="entry name" value="HMG_BOX_2"/>
    <property type="match status" value="1"/>
</dbReference>
<dbReference type="RefSeq" id="XP_017885395.1">
    <property type="nucleotide sequence ID" value="XM_018029906.2"/>
</dbReference>
<dbReference type="SUPFAM" id="SSF47095">
    <property type="entry name" value="HMG-box"/>
    <property type="match status" value="1"/>
</dbReference>
<accession>A0AAJ7S691</accession>
<dbReference type="GO" id="GO:0034587">
    <property type="term" value="P:piRNA processing"/>
    <property type="evidence" value="ECO:0007669"/>
    <property type="project" value="TreeGrafter"/>
</dbReference>
<evidence type="ECO:0000256" key="12">
    <source>
        <dbReference type="SAM" id="Coils"/>
    </source>
</evidence>
<keyword evidence="12" id="KW-0175">Coiled coil</keyword>
<feature type="compositionally biased region" description="Polar residues" evidence="13">
    <location>
        <begin position="435"/>
        <end position="444"/>
    </location>
</feature>
<proteinExistence type="inferred from homology"/>
<evidence type="ECO:0000256" key="13">
    <source>
        <dbReference type="SAM" id="MobiDB-lite"/>
    </source>
</evidence>
<dbReference type="KEGG" id="ccal:108628153"/>
<dbReference type="GO" id="GO:0005634">
    <property type="term" value="C:nucleus"/>
    <property type="evidence" value="ECO:0007669"/>
    <property type="project" value="UniProtKB-SubCell"/>
</dbReference>
<protein>
    <submittedName>
        <fullName evidence="16 17">Protein maelstrom-like</fullName>
    </submittedName>
</protein>
<dbReference type="GO" id="GO:0007140">
    <property type="term" value="P:male meiotic nuclear division"/>
    <property type="evidence" value="ECO:0007669"/>
    <property type="project" value="TreeGrafter"/>
</dbReference>
<keyword evidence="15" id="KW-1185">Reference proteome</keyword>
<dbReference type="GO" id="GO:0007283">
    <property type="term" value="P:spermatogenesis"/>
    <property type="evidence" value="ECO:0007669"/>
    <property type="project" value="TreeGrafter"/>
</dbReference>
<comment type="subcellular location">
    <subcellularLocation>
        <location evidence="2">Cytoplasm</location>
    </subcellularLocation>
    <subcellularLocation>
        <location evidence="1">Nucleus</location>
    </subcellularLocation>
</comment>
<evidence type="ECO:0000313" key="17">
    <source>
        <dbReference type="RefSeq" id="XP_026672076.1"/>
    </source>
</evidence>
<feature type="DNA-binding region" description="HMG box" evidence="11">
    <location>
        <begin position="4"/>
        <end position="72"/>
    </location>
</feature>
<evidence type="ECO:0000256" key="6">
    <source>
        <dbReference type="ARBA" id="ARBA00022782"/>
    </source>
</evidence>
<evidence type="ECO:0000256" key="11">
    <source>
        <dbReference type="PROSITE-ProRule" id="PRU00267"/>
    </source>
</evidence>
<feature type="domain" description="HMG box" evidence="14">
    <location>
        <begin position="4"/>
        <end position="72"/>
    </location>
</feature>
<evidence type="ECO:0000256" key="10">
    <source>
        <dbReference type="ARBA" id="ARBA00023254"/>
    </source>
</evidence>
<comment type="similarity">
    <text evidence="3">Belongs to the maelstrom family.</text>
</comment>
<feature type="compositionally biased region" description="Basic and acidic residues" evidence="13">
    <location>
        <begin position="389"/>
        <end position="406"/>
    </location>
</feature>
<dbReference type="GO" id="GO:0043565">
    <property type="term" value="F:sequence-specific DNA binding"/>
    <property type="evidence" value="ECO:0007669"/>
    <property type="project" value="TreeGrafter"/>
</dbReference>
<evidence type="ECO:0000256" key="5">
    <source>
        <dbReference type="ARBA" id="ARBA00022490"/>
    </source>
</evidence>
<evidence type="ECO:0000256" key="7">
    <source>
        <dbReference type="ARBA" id="ARBA00023125"/>
    </source>
</evidence>
<sequence>MSKKIKGHNAFYYFMLNWREQQRTPNRSLKDIASDPKCTEDWKKLDPTHRGEYEALAKDRKIQAQGSINKYTTLGESLVEIEEQERQEKELIENMKKYISSVISIGLRHENLESMKYIFIHVNWFYRKQIGINKTEYGPAEFAVAEFSIKGGTENVYHEILNIPIPLGYKGEALAVSADSHQIPIDYADGQSDFRLMYMKLVSFLESNMTGNKLPPLFTTNNLKPAVDSLLLRMCDAAQKPIEDFKIYSIEVLFSEVLNAVSKNIQGESPVPIAVAILEFEKDIFAYTSGSECDFHKFLDNTAQYCSKSIVTRWGYTICDYCCKHLNVKVIEGIHYPACQKEDEASGTDVDELAARMEWLTAGKKKKKDLNGVSDSHRLKVSARSYTQEQRRREESKPLEIIDHGKISATTSSETDTERLPQRPLRLPKVMPASLQASSNTNDSSYEESFPSIGRGCRKNMTPKELRSLGRGRSF</sequence>
<evidence type="ECO:0000313" key="15">
    <source>
        <dbReference type="Proteomes" id="UP000694925"/>
    </source>
</evidence>
<keyword evidence="4" id="KW-0217">Developmental protein</keyword>
<keyword evidence="7 11" id="KW-0238">DNA-binding</keyword>
<dbReference type="GO" id="GO:0043186">
    <property type="term" value="C:P granule"/>
    <property type="evidence" value="ECO:0007669"/>
    <property type="project" value="TreeGrafter"/>
</dbReference>